<reference evidence="1 2" key="1">
    <citation type="submission" date="2019-02" db="EMBL/GenBank/DDBJ databases">
        <title>Genome sequencing of Clostridium botulinum clinical isolates.</title>
        <authorList>
            <person name="Brunt J."/>
            <person name="Van Vliet A.H.M."/>
            <person name="Stringer S.C."/>
            <person name="Grant K.A."/>
            <person name="Carter A.C."/>
            <person name="Peck M.W."/>
        </authorList>
    </citation>
    <scope>NUCLEOTIDE SEQUENCE [LARGE SCALE GENOMIC DNA]</scope>
    <source>
        <strain evidence="1 2">H113700579</strain>
    </source>
</reference>
<dbReference type="AlphaFoldDB" id="A0A6M0SQM8"/>
<organism evidence="1 2">
    <name type="scientific">Clostridium botulinum</name>
    <dbReference type="NCBI Taxonomy" id="1491"/>
    <lineage>
        <taxon>Bacteria</taxon>
        <taxon>Bacillati</taxon>
        <taxon>Bacillota</taxon>
        <taxon>Clostridia</taxon>
        <taxon>Eubacteriales</taxon>
        <taxon>Clostridiaceae</taxon>
        <taxon>Clostridium</taxon>
    </lineage>
</organism>
<name>A0A6M0SQM8_CLOBO</name>
<protein>
    <submittedName>
        <fullName evidence="1">Uncharacterized protein</fullName>
    </submittedName>
</protein>
<proteinExistence type="predicted"/>
<accession>A0A6M0SQM8</accession>
<sequence length="153" mass="17900">MNKKELIMDMPVWDVRCWLQGLNEGEYLKVIKEGKAYTNADDLFDEIVIYGNYERSIEDGNILTVVYKNGEVITLEGIYKNILNQVKEDYERIKRHSEENKAYDLLNKLYKVVPEEFRDKINFSKKTIFFDDIALGTIDDIKDIGCWNGKICG</sequence>
<gene>
    <name evidence="1" type="ORF">EXM65_05875</name>
</gene>
<evidence type="ECO:0000313" key="2">
    <source>
        <dbReference type="Proteomes" id="UP000472355"/>
    </source>
</evidence>
<dbReference type="EMBL" id="SGKU01000012">
    <property type="protein sequence ID" value="NFA42115.1"/>
    <property type="molecule type" value="Genomic_DNA"/>
</dbReference>
<dbReference type="Proteomes" id="UP000472355">
    <property type="component" value="Unassembled WGS sequence"/>
</dbReference>
<evidence type="ECO:0000313" key="1">
    <source>
        <dbReference type="EMBL" id="NFA42115.1"/>
    </source>
</evidence>
<comment type="caution">
    <text evidence="1">The sequence shown here is derived from an EMBL/GenBank/DDBJ whole genome shotgun (WGS) entry which is preliminary data.</text>
</comment>